<organism evidence="7 8">
    <name type="scientific">Basidiobolus meristosporus CBS 931.73</name>
    <dbReference type="NCBI Taxonomy" id="1314790"/>
    <lineage>
        <taxon>Eukaryota</taxon>
        <taxon>Fungi</taxon>
        <taxon>Fungi incertae sedis</taxon>
        <taxon>Zoopagomycota</taxon>
        <taxon>Entomophthoromycotina</taxon>
        <taxon>Basidiobolomycetes</taxon>
        <taxon>Basidiobolales</taxon>
        <taxon>Basidiobolaceae</taxon>
        <taxon>Basidiobolus</taxon>
    </lineage>
</organism>
<dbReference type="InterPro" id="IPR029058">
    <property type="entry name" value="AB_hydrolase_fold"/>
</dbReference>
<evidence type="ECO:0000256" key="4">
    <source>
        <dbReference type="ARBA" id="ARBA00022801"/>
    </source>
</evidence>
<dbReference type="GO" id="GO:0006508">
    <property type="term" value="P:proteolysis"/>
    <property type="evidence" value="ECO:0007669"/>
    <property type="project" value="UniProtKB-KW"/>
</dbReference>
<dbReference type="STRING" id="1314790.A0A1Y1Y888"/>
<keyword evidence="3" id="KW-0732">Signal</keyword>
<evidence type="ECO:0000313" key="8">
    <source>
        <dbReference type="Proteomes" id="UP000193498"/>
    </source>
</evidence>
<gene>
    <name evidence="7" type="ORF">K493DRAFT_283941</name>
</gene>
<dbReference type="Proteomes" id="UP000193498">
    <property type="component" value="Unassembled WGS sequence"/>
</dbReference>
<dbReference type="InterPro" id="IPR001375">
    <property type="entry name" value="Peptidase_S9_cat"/>
</dbReference>
<evidence type="ECO:0000256" key="2">
    <source>
        <dbReference type="ARBA" id="ARBA00022670"/>
    </source>
</evidence>
<dbReference type="PANTHER" id="PTHR42776:SF13">
    <property type="entry name" value="DIPEPTIDYL-PEPTIDASE 5"/>
    <property type="match status" value="1"/>
</dbReference>
<reference evidence="7 8" key="1">
    <citation type="submission" date="2016-07" db="EMBL/GenBank/DDBJ databases">
        <title>Pervasive Adenine N6-methylation of Active Genes in Fungi.</title>
        <authorList>
            <consortium name="DOE Joint Genome Institute"/>
            <person name="Mondo S.J."/>
            <person name="Dannebaum R.O."/>
            <person name="Kuo R.C."/>
            <person name="Labutti K."/>
            <person name="Haridas S."/>
            <person name="Kuo A."/>
            <person name="Salamov A."/>
            <person name="Ahrendt S.R."/>
            <person name="Lipzen A."/>
            <person name="Sullivan W."/>
            <person name="Andreopoulos W.B."/>
            <person name="Clum A."/>
            <person name="Lindquist E."/>
            <person name="Daum C."/>
            <person name="Ramamoorthy G.K."/>
            <person name="Gryganskyi A."/>
            <person name="Culley D."/>
            <person name="Magnuson J.K."/>
            <person name="James T.Y."/>
            <person name="O'Malley M.A."/>
            <person name="Stajich J.E."/>
            <person name="Spatafora J.W."/>
            <person name="Visel A."/>
            <person name="Grigoriev I.V."/>
        </authorList>
    </citation>
    <scope>NUCLEOTIDE SEQUENCE [LARGE SCALE GENOMIC DNA]</scope>
    <source>
        <strain evidence="7 8">CBS 931.73</strain>
    </source>
</reference>
<dbReference type="Gene3D" id="2.120.10.30">
    <property type="entry name" value="TolB, C-terminal domain"/>
    <property type="match status" value="1"/>
</dbReference>
<dbReference type="OrthoDB" id="416344at2759"/>
<protein>
    <recommendedName>
        <fullName evidence="5">Dipeptidyl-peptidase V</fullName>
    </recommendedName>
</protein>
<comment type="caution">
    <text evidence="7">The sequence shown here is derived from an EMBL/GenBank/DDBJ whole genome shotgun (WGS) entry which is preliminary data.</text>
</comment>
<dbReference type="SUPFAM" id="SSF53474">
    <property type="entry name" value="alpha/beta-Hydrolases"/>
    <property type="match status" value="1"/>
</dbReference>
<evidence type="ECO:0000256" key="1">
    <source>
        <dbReference type="ARBA" id="ARBA00010040"/>
    </source>
</evidence>
<comment type="similarity">
    <text evidence="1">Belongs to the peptidase S9C family.</text>
</comment>
<keyword evidence="4" id="KW-0378">Hydrolase</keyword>
<evidence type="ECO:0000256" key="5">
    <source>
        <dbReference type="ARBA" id="ARBA00032829"/>
    </source>
</evidence>
<dbReference type="GO" id="GO:0004252">
    <property type="term" value="F:serine-type endopeptidase activity"/>
    <property type="evidence" value="ECO:0007669"/>
    <property type="project" value="TreeGrafter"/>
</dbReference>
<dbReference type="EMBL" id="MCFE01000210">
    <property type="protein sequence ID" value="ORX94231.1"/>
    <property type="molecule type" value="Genomic_DNA"/>
</dbReference>
<accession>A0A1Y1Y888</accession>
<evidence type="ECO:0000313" key="7">
    <source>
        <dbReference type="EMBL" id="ORX94231.1"/>
    </source>
</evidence>
<proteinExistence type="inferred from homology"/>
<dbReference type="Gene3D" id="3.40.50.1820">
    <property type="entry name" value="alpha/beta hydrolase"/>
    <property type="match status" value="1"/>
</dbReference>
<dbReference type="Pfam" id="PF00326">
    <property type="entry name" value="Peptidase_S9"/>
    <property type="match status" value="1"/>
</dbReference>
<keyword evidence="8" id="KW-1185">Reference proteome</keyword>
<dbReference type="SUPFAM" id="SSF82171">
    <property type="entry name" value="DPP6 N-terminal domain-like"/>
    <property type="match status" value="1"/>
</dbReference>
<evidence type="ECO:0000256" key="3">
    <source>
        <dbReference type="ARBA" id="ARBA00022729"/>
    </source>
</evidence>
<keyword evidence="2" id="KW-0645">Protease</keyword>
<dbReference type="FunFam" id="3.40.50.1820:FF:000028">
    <property type="entry name" value="S9 family peptidase"/>
    <property type="match status" value="1"/>
</dbReference>
<dbReference type="InParanoid" id="A0A1Y1Y888"/>
<dbReference type="FunCoup" id="A0A1Y1Y888">
    <property type="interactions" value="48"/>
</dbReference>
<name>A0A1Y1Y888_9FUNG</name>
<feature type="domain" description="Peptidase S9 prolyl oligopeptidase catalytic" evidence="6">
    <location>
        <begin position="469"/>
        <end position="678"/>
    </location>
</feature>
<evidence type="ECO:0000259" key="6">
    <source>
        <dbReference type="Pfam" id="PF00326"/>
    </source>
</evidence>
<dbReference type="AlphaFoldDB" id="A0A1Y1Y888"/>
<dbReference type="InterPro" id="IPR011042">
    <property type="entry name" value="6-blade_b-propeller_TolB-like"/>
</dbReference>
<sequence length="680" mass="77036">MKLAIFYFGSLPLGSALRQFSPQDLASVAKYGAAVPSPDGLWAVFSGTRYSIVENSNIHSLWKLNMKNGQITALITGTRGKYATPLWLDHITVGFLSNRSRSEQLWSIDISNPKAQPLQVTNFSLGISNIKYNMNTKLLAFTSAVYNDGSMENAIKIDAANKKRTDTALVYDQLMIRHWDTFISKKRKNIFTVRLQKRANRYSAKSVPINVMKKTPAQPFGNSVDYDISPDGKEIAFSGRKLTRDYAWNTDIDIYVVPSDGSQSPKSLTDDNFASASSPAYSPNGLHLAWLQMERPGYESDRRRIILQDRLSNSVSYLHKDWDRSPNKIIWSSDSNSLFLPTKEHGRVKLFSANIKNGAIQPIVNEHTTSSVHPLNPNKLLLTQSSMNRPSEFFTVKTDGSGFKQETQLHNATIHNFFLPRPEEFWFEGAEGDQVHGWLLKPFGFKAEKKYPVAFFVHGGPQGAWSDGWSSSWNLPLFASAGFVVVAINPRGSTGYGQRFTDQVQQSWGGRPYVDLIKGLDYILQTRQYTNSDLVCGLGGSYGGYMMNWINGHSDKFKCLVAHDGKFSLLSGYYSTDELWFPESEMGGPPWEPEARKNYEKWSPSNYVQNWKTPTLIIHGARDYRVAETESFSTFTALQRQNIPSRLVYFPDETHWVRKPANVLRWHGEMLAWIKKWTRG</sequence>
<dbReference type="PANTHER" id="PTHR42776">
    <property type="entry name" value="SERINE PEPTIDASE S9 FAMILY MEMBER"/>
    <property type="match status" value="1"/>
</dbReference>